<evidence type="ECO:0000313" key="9">
    <source>
        <dbReference type="Proteomes" id="UP000272400"/>
    </source>
</evidence>
<comment type="caution">
    <text evidence="8">The sequence shown here is derived from an EMBL/GenBank/DDBJ whole genome shotgun (WGS) entry which is preliminary data.</text>
</comment>
<dbReference type="InterPro" id="IPR022791">
    <property type="entry name" value="L-PG_synthase/AglD"/>
</dbReference>
<feature type="transmembrane region" description="Helical" evidence="7">
    <location>
        <begin position="382"/>
        <end position="403"/>
    </location>
</feature>
<feature type="transmembrane region" description="Helical" evidence="7">
    <location>
        <begin position="222"/>
        <end position="244"/>
    </location>
</feature>
<evidence type="ECO:0000256" key="7">
    <source>
        <dbReference type="SAM" id="Phobius"/>
    </source>
</evidence>
<dbReference type="AlphaFoldDB" id="A0A3N1D578"/>
<dbReference type="Proteomes" id="UP000272400">
    <property type="component" value="Unassembled WGS sequence"/>
</dbReference>
<sequence>MRLRPRARPRPAAAPRRFPAAHACARLQARAEARDGARDDAARADGRGEAREGGRGGDGRGGLSVPAARGPGRVGPAETGGAAGGTGARGARLGVLREIWERARQGVGRRVLRGVGLLGSVVVAWMLLRGSLPGAGATWAALRKAEPAWLVAAVGFQVGSVAAFGLQQRRLLAVFGVRAPVRWAVGLAYARTAMAIALPAGSVVSAGYAFRQFRGRGAEQDVALAAMTLSAAASTAGLAVLYAGSAAVWAFAPWPVPVAVALLAVVAVVAFLPLAARPPAPHRAPDERSAAEAEAGPGAREWVKGMVRRAAGAVRGAAGQARTVGAARSGGVLALAVLNWLADLACLVAAVRALGLEVSVPAMAGAYLGVQFARQIPTTPGGIGVIEGALLLAFTTVGVAAAPAAAAVLVYRLLSCWLLLPVGLLFWAAHRTAPRPGAPGA</sequence>
<evidence type="ECO:0000256" key="4">
    <source>
        <dbReference type="ARBA" id="ARBA00022989"/>
    </source>
</evidence>
<evidence type="ECO:0008006" key="10">
    <source>
        <dbReference type="Google" id="ProtNLM"/>
    </source>
</evidence>
<proteinExistence type="predicted"/>
<dbReference type="Pfam" id="PF03706">
    <property type="entry name" value="LPG_synthase_TM"/>
    <property type="match status" value="1"/>
</dbReference>
<name>A0A3N1D578_9ACTN</name>
<dbReference type="PANTHER" id="PTHR39087">
    <property type="entry name" value="UPF0104 MEMBRANE PROTEIN MJ1595"/>
    <property type="match status" value="1"/>
</dbReference>
<accession>A0A3N1D578</accession>
<evidence type="ECO:0000313" key="8">
    <source>
        <dbReference type="EMBL" id="ROO88705.1"/>
    </source>
</evidence>
<keyword evidence="5 7" id="KW-0472">Membrane</keyword>
<feature type="region of interest" description="Disordered" evidence="6">
    <location>
        <begin position="1"/>
        <end position="88"/>
    </location>
</feature>
<feature type="transmembrane region" description="Helical" evidence="7">
    <location>
        <begin position="340"/>
        <end position="370"/>
    </location>
</feature>
<evidence type="ECO:0000256" key="1">
    <source>
        <dbReference type="ARBA" id="ARBA00004651"/>
    </source>
</evidence>
<dbReference type="NCBIfam" id="TIGR00374">
    <property type="entry name" value="flippase-like domain"/>
    <property type="match status" value="1"/>
</dbReference>
<keyword evidence="3 7" id="KW-0812">Transmembrane</keyword>
<feature type="transmembrane region" description="Helical" evidence="7">
    <location>
        <begin position="111"/>
        <end position="128"/>
    </location>
</feature>
<feature type="transmembrane region" description="Helical" evidence="7">
    <location>
        <begin position="256"/>
        <end position="276"/>
    </location>
</feature>
<protein>
    <recommendedName>
        <fullName evidence="10">Lysylphosphatidylglycerol synthase-like protein</fullName>
    </recommendedName>
</protein>
<dbReference type="GO" id="GO:0005886">
    <property type="term" value="C:plasma membrane"/>
    <property type="evidence" value="ECO:0007669"/>
    <property type="project" value="UniProtKB-SubCell"/>
</dbReference>
<organism evidence="8 9">
    <name type="scientific">Actinocorallia herbida</name>
    <dbReference type="NCBI Taxonomy" id="58109"/>
    <lineage>
        <taxon>Bacteria</taxon>
        <taxon>Bacillati</taxon>
        <taxon>Actinomycetota</taxon>
        <taxon>Actinomycetes</taxon>
        <taxon>Streptosporangiales</taxon>
        <taxon>Thermomonosporaceae</taxon>
        <taxon>Actinocorallia</taxon>
    </lineage>
</organism>
<evidence type="ECO:0000256" key="6">
    <source>
        <dbReference type="SAM" id="MobiDB-lite"/>
    </source>
</evidence>
<evidence type="ECO:0000256" key="2">
    <source>
        <dbReference type="ARBA" id="ARBA00022475"/>
    </source>
</evidence>
<reference evidence="8 9" key="1">
    <citation type="submission" date="2018-11" db="EMBL/GenBank/DDBJ databases">
        <title>Sequencing the genomes of 1000 actinobacteria strains.</title>
        <authorList>
            <person name="Klenk H.-P."/>
        </authorList>
    </citation>
    <scope>NUCLEOTIDE SEQUENCE [LARGE SCALE GENOMIC DNA]</scope>
    <source>
        <strain evidence="8 9">DSM 44254</strain>
    </source>
</reference>
<evidence type="ECO:0000256" key="5">
    <source>
        <dbReference type="ARBA" id="ARBA00023136"/>
    </source>
</evidence>
<evidence type="ECO:0000256" key="3">
    <source>
        <dbReference type="ARBA" id="ARBA00022692"/>
    </source>
</evidence>
<keyword evidence="9" id="KW-1185">Reference proteome</keyword>
<gene>
    <name evidence="8" type="ORF">EDD29_6380</name>
</gene>
<feature type="compositionally biased region" description="Basic and acidic residues" evidence="6">
    <location>
        <begin position="29"/>
        <end position="58"/>
    </location>
</feature>
<dbReference type="PANTHER" id="PTHR39087:SF2">
    <property type="entry name" value="UPF0104 MEMBRANE PROTEIN MJ1595"/>
    <property type="match status" value="1"/>
</dbReference>
<keyword evidence="4 7" id="KW-1133">Transmembrane helix</keyword>
<comment type="subcellular location">
    <subcellularLocation>
        <location evidence="1">Cell membrane</location>
        <topology evidence="1">Multi-pass membrane protein</topology>
    </subcellularLocation>
</comment>
<dbReference type="EMBL" id="RJKE01000001">
    <property type="protein sequence ID" value="ROO88705.1"/>
    <property type="molecule type" value="Genomic_DNA"/>
</dbReference>
<feature type="transmembrane region" description="Helical" evidence="7">
    <location>
        <begin position="409"/>
        <end position="429"/>
    </location>
</feature>
<feature type="transmembrane region" description="Helical" evidence="7">
    <location>
        <begin position="187"/>
        <end position="210"/>
    </location>
</feature>
<keyword evidence="2" id="KW-1003">Cell membrane</keyword>
<feature type="compositionally biased region" description="Low complexity" evidence="6">
    <location>
        <begin position="10"/>
        <end position="28"/>
    </location>
</feature>